<sequence length="27" mass="3307">MMRPVVNLMCKMMVILDLDDWHMTLNR</sequence>
<organism evidence="1">
    <name type="scientific">Lotus japonicus</name>
    <name type="common">Lotus corniculatus var. japonicus</name>
    <dbReference type="NCBI Taxonomy" id="34305"/>
    <lineage>
        <taxon>Eukaryota</taxon>
        <taxon>Viridiplantae</taxon>
        <taxon>Streptophyta</taxon>
        <taxon>Embryophyta</taxon>
        <taxon>Tracheophyta</taxon>
        <taxon>Spermatophyta</taxon>
        <taxon>Magnoliopsida</taxon>
        <taxon>eudicotyledons</taxon>
        <taxon>Gunneridae</taxon>
        <taxon>Pentapetalae</taxon>
        <taxon>rosids</taxon>
        <taxon>fabids</taxon>
        <taxon>Fabales</taxon>
        <taxon>Fabaceae</taxon>
        <taxon>Papilionoideae</taxon>
        <taxon>50 kb inversion clade</taxon>
        <taxon>NPAAA clade</taxon>
        <taxon>Hologalegina</taxon>
        <taxon>robinioid clade</taxon>
        <taxon>Loteae</taxon>
        <taxon>Lotus</taxon>
    </lineage>
</organism>
<dbReference type="EMBL" id="BT140490">
    <property type="protein sequence ID" value="AFK40285.1"/>
    <property type="molecule type" value="mRNA"/>
</dbReference>
<protein>
    <submittedName>
        <fullName evidence="1">Uncharacterized protein</fullName>
    </submittedName>
</protein>
<evidence type="ECO:0000313" key="1">
    <source>
        <dbReference type="EMBL" id="AFK40285.1"/>
    </source>
</evidence>
<accession>I3SJ43</accession>
<proteinExistence type="evidence at transcript level"/>
<name>I3SJ43_LOTJA</name>
<reference evidence="1" key="1">
    <citation type="submission" date="2012-05" db="EMBL/GenBank/DDBJ databases">
        <authorList>
            <person name="Krishnakumar V."/>
            <person name="Cheung F."/>
            <person name="Xiao Y."/>
            <person name="Chan A."/>
            <person name="Moskal W.A."/>
            <person name="Town C.D."/>
        </authorList>
    </citation>
    <scope>NUCLEOTIDE SEQUENCE</scope>
</reference>
<dbReference type="AlphaFoldDB" id="I3SJ43"/>